<evidence type="ECO:0000313" key="2">
    <source>
        <dbReference type="EMBL" id="KAF2761343.1"/>
    </source>
</evidence>
<name>A0A6A6WF41_9PEZI</name>
<sequence>MAPTKIPRFSDLPLNKDDPFHSAWGLYGKDDQLGTLNRLTDEVVLEAAKEIKTGVRISLNWPLDAQAETPFFARQAFHQNLYSKPPRCVNDDVWTLNTQSSSQWDGPRHFGYQQERRFYNGATLEDIHKPGSSHLGIGAWSESSIVSHTILLNYHTQRLAQTPSPTTPFPRRQRSPNAPQSRRRSTAHRHQTRRHPHHYHSLRLHGRVQQHHPRGDADDDGEKPTAPCWAGVEQSEAVLEWIWIWE</sequence>
<accession>A0A6A6WF41</accession>
<protein>
    <submittedName>
        <fullName evidence="2">Uncharacterized protein</fullName>
    </submittedName>
</protein>
<feature type="compositionally biased region" description="Basic residues" evidence="1">
    <location>
        <begin position="181"/>
        <end position="212"/>
    </location>
</feature>
<evidence type="ECO:0000313" key="3">
    <source>
        <dbReference type="Proteomes" id="UP000799437"/>
    </source>
</evidence>
<dbReference type="EMBL" id="ML996567">
    <property type="protein sequence ID" value="KAF2761343.1"/>
    <property type="molecule type" value="Genomic_DNA"/>
</dbReference>
<keyword evidence="3" id="KW-1185">Reference proteome</keyword>
<gene>
    <name evidence="2" type="ORF">EJ05DRAFT_260139</name>
</gene>
<dbReference type="GO" id="GO:0019441">
    <property type="term" value="P:L-tryptophan catabolic process to kynurenine"/>
    <property type="evidence" value="ECO:0007669"/>
    <property type="project" value="InterPro"/>
</dbReference>
<evidence type="ECO:0000256" key="1">
    <source>
        <dbReference type="SAM" id="MobiDB-lite"/>
    </source>
</evidence>
<dbReference type="AlphaFoldDB" id="A0A6A6WF41"/>
<dbReference type="GO" id="GO:0004061">
    <property type="term" value="F:arylformamidase activity"/>
    <property type="evidence" value="ECO:0007669"/>
    <property type="project" value="InterPro"/>
</dbReference>
<dbReference type="Proteomes" id="UP000799437">
    <property type="component" value="Unassembled WGS sequence"/>
</dbReference>
<feature type="region of interest" description="Disordered" evidence="1">
    <location>
        <begin position="160"/>
        <end position="228"/>
    </location>
</feature>
<dbReference type="OrthoDB" id="5396at2759"/>
<reference evidence="2" key="1">
    <citation type="journal article" date="2020" name="Stud. Mycol.">
        <title>101 Dothideomycetes genomes: a test case for predicting lifestyles and emergence of pathogens.</title>
        <authorList>
            <person name="Haridas S."/>
            <person name="Albert R."/>
            <person name="Binder M."/>
            <person name="Bloem J."/>
            <person name="Labutti K."/>
            <person name="Salamov A."/>
            <person name="Andreopoulos B."/>
            <person name="Baker S."/>
            <person name="Barry K."/>
            <person name="Bills G."/>
            <person name="Bluhm B."/>
            <person name="Cannon C."/>
            <person name="Castanera R."/>
            <person name="Culley D."/>
            <person name="Daum C."/>
            <person name="Ezra D."/>
            <person name="Gonzalez J."/>
            <person name="Henrissat B."/>
            <person name="Kuo A."/>
            <person name="Liang C."/>
            <person name="Lipzen A."/>
            <person name="Lutzoni F."/>
            <person name="Magnuson J."/>
            <person name="Mondo S."/>
            <person name="Nolan M."/>
            <person name="Ohm R."/>
            <person name="Pangilinan J."/>
            <person name="Park H.-J."/>
            <person name="Ramirez L."/>
            <person name="Alfaro M."/>
            <person name="Sun H."/>
            <person name="Tritt A."/>
            <person name="Yoshinaga Y."/>
            <person name="Zwiers L.-H."/>
            <person name="Turgeon B."/>
            <person name="Goodwin S."/>
            <person name="Spatafora J."/>
            <person name="Crous P."/>
            <person name="Grigoriev I."/>
        </authorList>
    </citation>
    <scope>NUCLEOTIDE SEQUENCE</scope>
    <source>
        <strain evidence="2">CBS 121739</strain>
    </source>
</reference>
<dbReference type="PANTHER" id="PTHR34861">
    <property type="match status" value="1"/>
</dbReference>
<dbReference type="RefSeq" id="XP_033603794.1">
    <property type="nucleotide sequence ID" value="XM_033740253.1"/>
</dbReference>
<dbReference type="Gene3D" id="3.50.30.50">
    <property type="entry name" value="Putative cyclase"/>
    <property type="match status" value="1"/>
</dbReference>
<dbReference type="GeneID" id="54481307"/>
<proteinExistence type="predicted"/>
<organism evidence="2 3">
    <name type="scientific">Pseudovirgaria hyperparasitica</name>
    <dbReference type="NCBI Taxonomy" id="470096"/>
    <lineage>
        <taxon>Eukaryota</taxon>
        <taxon>Fungi</taxon>
        <taxon>Dikarya</taxon>
        <taxon>Ascomycota</taxon>
        <taxon>Pezizomycotina</taxon>
        <taxon>Dothideomycetes</taxon>
        <taxon>Dothideomycetes incertae sedis</taxon>
        <taxon>Acrospermales</taxon>
        <taxon>Acrospermaceae</taxon>
        <taxon>Pseudovirgaria</taxon>
    </lineage>
</organism>
<dbReference type="InterPro" id="IPR037175">
    <property type="entry name" value="KFase_sf"/>
</dbReference>
<dbReference type="PANTHER" id="PTHR34861:SF11">
    <property type="entry name" value="CYCLASE"/>
    <property type="match status" value="1"/>
</dbReference>